<gene>
    <name evidence="1" type="ORF">CVIRNUC_003423</name>
</gene>
<proteinExistence type="predicted"/>
<name>A0AAV1HZF7_9CHLO</name>
<dbReference type="EMBL" id="CAUYUE010000004">
    <property type="protein sequence ID" value="CAK0767063.1"/>
    <property type="molecule type" value="Genomic_DNA"/>
</dbReference>
<evidence type="ECO:0000313" key="2">
    <source>
        <dbReference type="Proteomes" id="UP001314263"/>
    </source>
</evidence>
<sequence length="102" mass="11237">MPGFLDALLKGGSLRQTRPKSTRKCPPFKQCYGSKAQVWHGTAKFVESKSGKNKGRTTKAGLKQLGNNRIVYSRKSAASKKSSNLERAGYKTTPGKFGFIKR</sequence>
<protein>
    <submittedName>
        <fullName evidence="1">Uncharacterized protein</fullName>
    </submittedName>
</protein>
<keyword evidence="2" id="KW-1185">Reference proteome</keyword>
<dbReference type="AlphaFoldDB" id="A0AAV1HZF7"/>
<comment type="caution">
    <text evidence="1">The sequence shown here is derived from an EMBL/GenBank/DDBJ whole genome shotgun (WGS) entry which is preliminary data.</text>
</comment>
<reference evidence="1 2" key="1">
    <citation type="submission" date="2023-10" db="EMBL/GenBank/DDBJ databases">
        <authorList>
            <person name="Maclean D."/>
            <person name="Macfadyen A."/>
        </authorList>
    </citation>
    <scope>NUCLEOTIDE SEQUENCE [LARGE SCALE GENOMIC DNA]</scope>
</reference>
<accession>A0AAV1HZF7</accession>
<organism evidence="1 2">
    <name type="scientific">Coccomyxa viridis</name>
    <dbReference type="NCBI Taxonomy" id="1274662"/>
    <lineage>
        <taxon>Eukaryota</taxon>
        <taxon>Viridiplantae</taxon>
        <taxon>Chlorophyta</taxon>
        <taxon>core chlorophytes</taxon>
        <taxon>Trebouxiophyceae</taxon>
        <taxon>Trebouxiophyceae incertae sedis</taxon>
        <taxon>Coccomyxaceae</taxon>
        <taxon>Coccomyxa</taxon>
    </lineage>
</organism>
<dbReference type="Proteomes" id="UP001314263">
    <property type="component" value="Unassembled WGS sequence"/>
</dbReference>
<evidence type="ECO:0000313" key="1">
    <source>
        <dbReference type="EMBL" id="CAK0767063.1"/>
    </source>
</evidence>